<dbReference type="Proteomes" id="UP000308196">
    <property type="component" value="Chromosome"/>
</dbReference>
<dbReference type="GeneID" id="78464943"/>
<evidence type="ECO:0000313" key="9">
    <source>
        <dbReference type="Proteomes" id="UP000308196"/>
    </source>
</evidence>
<evidence type="ECO:0000259" key="7">
    <source>
        <dbReference type="Pfam" id="PF14322"/>
    </source>
</evidence>
<sequence>MMKKILLKFLILLTLLSILSCGDFLEVKPKGVVLPEKLTDFESMLNSFTMTQSFPSALLYCTDDYYGTYSAKDKSVNANLYFWREEKDINDQVSPVIWGQLYRIIYDANVIINNVMSATGSNEQKKKEVLGEALLARADAYFTLLTVYAKSYNINTKNTDLGLPWVTTTNVTDKVPPRALIQDNIDSIVNNTLRAIDCLPLNNVNRYRATKGAAKGFLSRVYLYIADYTNAEKYALETLAVAHKLTDYNTIESSDDLPIADLDPEILWQRGSEDRNVPVFMLYSDELKTYFDENDLRYSILTISNNKGINRGGAYGEANFGITFPEVYLTLAELAARSNRTAAAMEYLNIIRKVRIKASAYQPATSLNKDDALKLVLAERRRELAFGATRWMDMKRLDRDGLMKDVKRINRENSELQETLTPQSNRYTFQIPTRVRKFNPNMQVN</sequence>
<dbReference type="KEGG" id="stha:NCTC11429_04348"/>
<feature type="domain" description="RagB/SusD" evidence="6">
    <location>
        <begin position="280"/>
        <end position="443"/>
    </location>
</feature>
<dbReference type="RefSeq" id="WP_028070432.1">
    <property type="nucleotide sequence ID" value="NZ_LR590484.1"/>
</dbReference>
<keyword evidence="5" id="KW-0998">Cell outer membrane</keyword>
<dbReference type="Pfam" id="PF14322">
    <property type="entry name" value="SusD-like_3"/>
    <property type="match status" value="1"/>
</dbReference>
<feature type="domain" description="SusD-like N-terminal" evidence="7">
    <location>
        <begin position="23"/>
        <end position="223"/>
    </location>
</feature>
<keyword evidence="3" id="KW-0732">Signal</keyword>
<evidence type="ECO:0000256" key="4">
    <source>
        <dbReference type="ARBA" id="ARBA00023136"/>
    </source>
</evidence>
<proteinExistence type="inferred from homology"/>
<dbReference type="InterPro" id="IPR033985">
    <property type="entry name" value="SusD-like_N"/>
</dbReference>
<dbReference type="PROSITE" id="PS51257">
    <property type="entry name" value="PROKAR_LIPOPROTEIN"/>
    <property type="match status" value="1"/>
</dbReference>
<accession>A0A4U9VV71</accession>
<comment type="subcellular location">
    <subcellularLocation>
        <location evidence="1">Cell outer membrane</location>
    </subcellularLocation>
</comment>
<gene>
    <name evidence="8" type="ORF">NCTC11429_04348</name>
</gene>
<organism evidence="8 9">
    <name type="scientific">Sphingobacterium thalpophilum</name>
    <dbReference type="NCBI Taxonomy" id="259"/>
    <lineage>
        <taxon>Bacteria</taxon>
        <taxon>Pseudomonadati</taxon>
        <taxon>Bacteroidota</taxon>
        <taxon>Sphingobacteriia</taxon>
        <taxon>Sphingobacteriales</taxon>
        <taxon>Sphingobacteriaceae</taxon>
        <taxon>Sphingobacterium</taxon>
    </lineage>
</organism>
<evidence type="ECO:0000256" key="5">
    <source>
        <dbReference type="ARBA" id="ARBA00023237"/>
    </source>
</evidence>
<keyword evidence="4" id="KW-0472">Membrane</keyword>
<comment type="similarity">
    <text evidence="2">Belongs to the SusD family.</text>
</comment>
<evidence type="ECO:0000259" key="6">
    <source>
        <dbReference type="Pfam" id="PF07980"/>
    </source>
</evidence>
<dbReference type="SUPFAM" id="SSF48452">
    <property type="entry name" value="TPR-like"/>
    <property type="match status" value="1"/>
</dbReference>
<dbReference type="Pfam" id="PF07980">
    <property type="entry name" value="SusD_RagB"/>
    <property type="match status" value="1"/>
</dbReference>
<dbReference type="InterPro" id="IPR012944">
    <property type="entry name" value="SusD_RagB_dom"/>
</dbReference>
<dbReference type="Gene3D" id="1.25.40.390">
    <property type="match status" value="2"/>
</dbReference>
<name>A0A4U9VV71_9SPHI</name>
<dbReference type="InterPro" id="IPR011990">
    <property type="entry name" value="TPR-like_helical_dom_sf"/>
</dbReference>
<evidence type="ECO:0000256" key="2">
    <source>
        <dbReference type="ARBA" id="ARBA00006275"/>
    </source>
</evidence>
<reference evidence="8 9" key="1">
    <citation type="submission" date="2019-05" db="EMBL/GenBank/DDBJ databases">
        <authorList>
            <consortium name="Pathogen Informatics"/>
        </authorList>
    </citation>
    <scope>NUCLEOTIDE SEQUENCE [LARGE SCALE GENOMIC DNA]</scope>
    <source>
        <strain evidence="8 9">NCTC11429</strain>
    </source>
</reference>
<dbReference type="AlphaFoldDB" id="A0A4U9VV71"/>
<evidence type="ECO:0000313" key="8">
    <source>
        <dbReference type="EMBL" id="VTR51456.1"/>
    </source>
</evidence>
<dbReference type="GO" id="GO:0009279">
    <property type="term" value="C:cell outer membrane"/>
    <property type="evidence" value="ECO:0007669"/>
    <property type="project" value="UniProtKB-SubCell"/>
</dbReference>
<dbReference type="STRING" id="1123265.GCA_000686625_03720"/>
<protein>
    <submittedName>
        <fullName evidence="8">SusD family</fullName>
    </submittedName>
</protein>
<dbReference type="EMBL" id="LR590484">
    <property type="protein sequence ID" value="VTR51456.1"/>
    <property type="molecule type" value="Genomic_DNA"/>
</dbReference>
<evidence type="ECO:0000256" key="3">
    <source>
        <dbReference type="ARBA" id="ARBA00022729"/>
    </source>
</evidence>
<evidence type="ECO:0000256" key="1">
    <source>
        <dbReference type="ARBA" id="ARBA00004442"/>
    </source>
</evidence>